<dbReference type="EMBL" id="JADGMS010000005">
    <property type="protein sequence ID" value="KAF9681812.1"/>
    <property type="molecule type" value="Genomic_DNA"/>
</dbReference>
<name>A0A835K0P6_9ROSI</name>
<sequence length="267" mass="29707">MASQQKREEDQPTTSPSAAGFGGMVVERYGKIREHAETYPYVWASYIVVYGGLGLWATYRWRKLRKTEDRVRVLQERLRKLVETQEGFSSAKTIANMADPSEYETRAFPGGVVEMTASNALDTINPHFLVPILLVGCFGSTKLSILPNVGFIIFCWFVVRPFLSKKKYSSNKRSSKDFDVLFILAGVILCGLITDACGSSSMTGAFVLGIAIPDRGQGTRITEESNDFVAGIMLPALIDVVFTNSNQESNCVHKNGKSVRELLEWKR</sequence>
<protein>
    <recommendedName>
        <fullName evidence="7">Cation/H+ exchanger transmembrane domain-containing protein</fullName>
    </recommendedName>
</protein>
<feature type="transmembrane region" description="Helical" evidence="6">
    <location>
        <begin position="180"/>
        <end position="212"/>
    </location>
</feature>
<dbReference type="InterPro" id="IPR006153">
    <property type="entry name" value="Cation/H_exchanger_TM"/>
</dbReference>
<evidence type="ECO:0000256" key="4">
    <source>
        <dbReference type="ARBA" id="ARBA00023136"/>
    </source>
</evidence>
<dbReference type="Gene3D" id="1.20.1530.20">
    <property type="match status" value="1"/>
</dbReference>
<evidence type="ECO:0000256" key="2">
    <source>
        <dbReference type="ARBA" id="ARBA00022692"/>
    </source>
</evidence>
<reference evidence="8 9" key="1">
    <citation type="submission" date="2020-10" db="EMBL/GenBank/DDBJ databases">
        <title>Plant Genome Project.</title>
        <authorList>
            <person name="Zhang R.-G."/>
        </authorList>
    </citation>
    <scope>NUCLEOTIDE SEQUENCE [LARGE SCALE GENOMIC DNA]</scope>
    <source>
        <strain evidence="8">FAFU-HL-1</strain>
        <tissue evidence="8">Leaf</tissue>
    </source>
</reference>
<evidence type="ECO:0000313" key="8">
    <source>
        <dbReference type="EMBL" id="KAF9681812.1"/>
    </source>
</evidence>
<evidence type="ECO:0000256" key="3">
    <source>
        <dbReference type="ARBA" id="ARBA00022989"/>
    </source>
</evidence>
<feature type="transmembrane region" description="Helical" evidence="6">
    <location>
        <begin position="128"/>
        <end position="159"/>
    </location>
</feature>
<feature type="transmembrane region" description="Helical" evidence="6">
    <location>
        <begin position="38"/>
        <end position="59"/>
    </location>
</feature>
<keyword evidence="2 6" id="KW-0812">Transmembrane</keyword>
<evidence type="ECO:0000256" key="1">
    <source>
        <dbReference type="ARBA" id="ARBA00004141"/>
    </source>
</evidence>
<comment type="caution">
    <text evidence="8">The sequence shown here is derived from an EMBL/GenBank/DDBJ whole genome shotgun (WGS) entry which is preliminary data.</text>
</comment>
<dbReference type="GO" id="GO:0016020">
    <property type="term" value="C:membrane"/>
    <property type="evidence" value="ECO:0007669"/>
    <property type="project" value="UniProtKB-SubCell"/>
</dbReference>
<dbReference type="GO" id="GO:0015297">
    <property type="term" value="F:antiporter activity"/>
    <property type="evidence" value="ECO:0007669"/>
    <property type="project" value="InterPro"/>
</dbReference>
<evidence type="ECO:0000259" key="7">
    <source>
        <dbReference type="Pfam" id="PF00999"/>
    </source>
</evidence>
<accession>A0A835K0P6</accession>
<dbReference type="PANTHER" id="PTHR36794:SF1">
    <property type="entry name" value="TRANSMEMBRANE PROTEIN"/>
    <property type="match status" value="1"/>
</dbReference>
<keyword evidence="3 6" id="KW-1133">Transmembrane helix</keyword>
<dbReference type="AlphaFoldDB" id="A0A835K0P6"/>
<comment type="subcellular location">
    <subcellularLocation>
        <location evidence="1">Membrane</location>
        <topology evidence="1">Multi-pass membrane protein</topology>
    </subcellularLocation>
</comment>
<feature type="compositionally biased region" description="Basic and acidic residues" evidence="5">
    <location>
        <begin position="1"/>
        <end position="10"/>
    </location>
</feature>
<keyword evidence="4 6" id="KW-0472">Membrane</keyword>
<dbReference type="Pfam" id="PF00999">
    <property type="entry name" value="Na_H_Exchanger"/>
    <property type="match status" value="1"/>
</dbReference>
<feature type="domain" description="Cation/H+ exchanger transmembrane" evidence="7">
    <location>
        <begin position="150"/>
        <end position="236"/>
    </location>
</feature>
<evidence type="ECO:0000256" key="6">
    <source>
        <dbReference type="SAM" id="Phobius"/>
    </source>
</evidence>
<gene>
    <name evidence="8" type="ORF">SADUNF_Sadunf05G0041500</name>
</gene>
<dbReference type="PANTHER" id="PTHR36794">
    <property type="entry name" value="TRANSMEMBRANE PROTEIN"/>
    <property type="match status" value="1"/>
</dbReference>
<evidence type="ECO:0000313" key="9">
    <source>
        <dbReference type="Proteomes" id="UP000657918"/>
    </source>
</evidence>
<feature type="region of interest" description="Disordered" evidence="5">
    <location>
        <begin position="1"/>
        <end position="20"/>
    </location>
</feature>
<organism evidence="8 9">
    <name type="scientific">Salix dunnii</name>
    <dbReference type="NCBI Taxonomy" id="1413687"/>
    <lineage>
        <taxon>Eukaryota</taxon>
        <taxon>Viridiplantae</taxon>
        <taxon>Streptophyta</taxon>
        <taxon>Embryophyta</taxon>
        <taxon>Tracheophyta</taxon>
        <taxon>Spermatophyta</taxon>
        <taxon>Magnoliopsida</taxon>
        <taxon>eudicotyledons</taxon>
        <taxon>Gunneridae</taxon>
        <taxon>Pentapetalae</taxon>
        <taxon>rosids</taxon>
        <taxon>fabids</taxon>
        <taxon>Malpighiales</taxon>
        <taxon>Salicaceae</taxon>
        <taxon>Saliceae</taxon>
        <taxon>Salix</taxon>
    </lineage>
</organism>
<dbReference type="Proteomes" id="UP000657918">
    <property type="component" value="Unassembled WGS sequence"/>
</dbReference>
<dbReference type="GO" id="GO:1902600">
    <property type="term" value="P:proton transmembrane transport"/>
    <property type="evidence" value="ECO:0007669"/>
    <property type="project" value="InterPro"/>
</dbReference>
<proteinExistence type="predicted"/>
<keyword evidence="9" id="KW-1185">Reference proteome</keyword>
<dbReference type="OrthoDB" id="1925472at2759"/>
<dbReference type="InterPro" id="IPR038770">
    <property type="entry name" value="Na+/solute_symporter_sf"/>
</dbReference>
<evidence type="ECO:0000256" key="5">
    <source>
        <dbReference type="SAM" id="MobiDB-lite"/>
    </source>
</evidence>